<accession>A0A1F6XMV4</accession>
<evidence type="ECO:0000259" key="2">
    <source>
        <dbReference type="Pfam" id="PF02668"/>
    </source>
</evidence>
<comment type="caution">
    <text evidence="3">The sequence shown here is derived from an EMBL/GenBank/DDBJ whole genome shotgun (WGS) entry which is preliminary data.</text>
</comment>
<evidence type="ECO:0000313" key="3">
    <source>
        <dbReference type="EMBL" id="OGI95456.1"/>
    </source>
</evidence>
<dbReference type="Pfam" id="PF02668">
    <property type="entry name" value="TauD"/>
    <property type="match status" value="1"/>
</dbReference>
<dbReference type="EMBL" id="MFVE01000005">
    <property type="protein sequence ID" value="OGI95456.1"/>
    <property type="molecule type" value="Genomic_DNA"/>
</dbReference>
<dbReference type="Gene3D" id="3.60.130.10">
    <property type="entry name" value="Clavaminate synthase-like"/>
    <property type="match status" value="1"/>
</dbReference>
<keyword evidence="1" id="KW-0560">Oxidoreductase</keyword>
<protein>
    <recommendedName>
        <fullName evidence="2">TauD/TfdA-like domain-containing protein</fullName>
    </recommendedName>
</protein>
<sequence length="262" mass="29923">MPKESFNNQSESMSTKKFYEELIKIDFSKEGPRLKIFDVDLDAESFIKLLSESEILTPIASSDGIISHVKESPEAGASDYSRSSRYFGLHTDGQYLTKVPEIVVLHCVDAGTSDIPTVFGDTKDIIDILRNTSQLEEAKEYEFLFRKKEGLEFVRPLLEKRYQNDELIMNIAVASPKCCLRPLPGSSKTQEDADKFYDLLGEIAEKNLKIIPHTWKKNSAIVFDNLRLIHGRGLLEHKNLGTHDIQRHLHRIWVSRNKSTNI</sequence>
<name>A0A1F6XMV4_9BACT</name>
<dbReference type="InterPro" id="IPR003819">
    <property type="entry name" value="TauD/TfdA-like"/>
</dbReference>
<feature type="domain" description="TauD/TfdA-like" evidence="2">
    <location>
        <begin position="50"/>
        <end position="253"/>
    </location>
</feature>
<dbReference type="InterPro" id="IPR042098">
    <property type="entry name" value="TauD-like_sf"/>
</dbReference>
<proteinExistence type="predicted"/>
<dbReference type="GO" id="GO:0016491">
    <property type="term" value="F:oxidoreductase activity"/>
    <property type="evidence" value="ECO:0007669"/>
    <property type="project" value="UniProtKB-KW"/>
</dbReference>
<reference evidence="3 4" key="1">
    <citation type="journal article" date="2016" name="Nat. Commun.">
        <title>Thousands of microbial genomes shed light on interconnected biogeochemical processes in an aquifer system.</title>
        <authorList>
            <person name="Anantharaman K."/>
            <person name="Brown C.T."/>
            <person name="Hug L.A."/>
            <person name="Sharon I."/>
            <person name="Castelle C.J."/>
            <person name="Probst A.J."/>
            <person name="Thomas B.C."/>
            <person name="Singh A."/>
            <person name="Wilkins M.J."/>
            <person name="Karaoz U."/>
            <person name="Brodie E.L."/>
            <person name="Williams K.H."/>
            <person name="Hubbard S.S."/>
            <person name="Banfield J.F."/>
        </authorList>
    </citation>
    <scope>NUCLEOTIDE SEQUENCE [LARGE SCALE GENOMIC DNA]</scope>
</reference>
<dbReference type="SUPFAM" id="SSF51197">
    <property type="entry name" value="Clavaminate synthase-like"/>
    <property type="match status" value="1"/>
</dbReference>
<gene>
    <name evidence="3" type="ORF">A2917_02765</name>
</gene>
<evidence type="ECO:0000313" key="4">
    <source>
        <dbReference type="Proteomes" id="UP000178104"/>
    </source>
</evidence>
<evidence type="ECO:0000256" key="1">
    <source>
        <dbReference type="ARBA" id="ARBA00023002"/>
    </source>
</evidence>
<organism evidence="3 4">
    <name type="scientific">Candidatus Nomurabacteria bacterium RIFCSPLOWO2_01_FULL_42_17</name>
    <dbReference type="NCBI Taxonomy" id="1801780"/>
    <lineage>
        <taxon>Bacteria</taxon>
        <taxon>Candidatus Nomuraibacteriota</taxon>
    </lineage>
</organism>
<dbReference type="AlphaFoldDB" id="A0A1F6XMV4"/>
<dbReference type="Proteomes" id="UP000178104">
    <property type="component" value="Unassembled WGS sequence"/>
</dbReference>